<gene>
    <name evidence="7" type="ORF">C4F51_14040</name>
</gene>
<dbReference type="InterPro" id="IPR007115">
    <property type="entry name" value="6-PTP_synth/QueD"/>
</dbReference>
<evidence type="ECO:0000256" key="5">
    <source>
        <dbReference type="ARBA" id="ARBA00031449"/>
    </source>
</evidence>
<dbReference type="GO" id="GO:0070497">
    <property type="term" value="F:6-carboxytetrahydropterin synthase activity"/>
    <property type="evidence" value="ECO:0007669"/>
    <property type="project" value="UniProtKB-EC"/>
</dbReference>
<dbReference type="EMBL" id="PRDL01000001">
    <property type="protein sequence ID" value="MBE8718311.1"/>
    <property type="molecule type" value="Genomic_DNA"/>
</dbReference>
<sequence>MLLFVDNLTNVDFSFLDDQRGLLGETWLANIRLHGALDQQGMVCDFGTVKKVMRRWLDEELDHRLAIPLRSPRLTLKEEGELLDIEWRYADSNEILHTRCPRSSVALVDTDVLTDRSIADWCIGQFKALFPDSIEQIELTFSTEVIDGAFYHYSHGLKKHDGNCQRIAHGHRSRIDVYLDDVKSAQQEALWAERWKDIYVGTREDILAEPEINGHACYRFAYTSAQGYFEITLPKARCYLMDTDSTVELIAHHMAHRTADENAGKTVLVRAYEGINKGAMVIARKD</sequence>
<comment type="caution">
    <text evidence="7">The sequence shown here is derived from an EMBL/GenBank/DDBJ whole genome shotgun (WGS) entry which is preliminary data.</text>
</comment>
<dbReference type="SUPFAM" id="SSF55620">
    <property type="entry name" value="Tetrahydrobiopterin biosynthesis enzymes-like"/>
    <property type="match status" value="2"/>
</dbReference>
<organism evidence="7 8">
    <name type="scientific">Cellvibrio polysaccharolyticus</name>
    <dbReference type="NCBI Taxonomy" id="2082724"/>
    <lineage>
        <taxon>Bacteria</taxon>
        <taxon>Pseudomonadati</taxon>
        <taxon>Pseudomonadota</taxon>
        <taxon>Gammaproteobacteria</taxon>
        <taxon>Cellvibrionales</taxon>
        <taxon>Cellvibrionaceae</taxon>
        <taxon>Cellvibrio</taxon>
    </lineage>
</organism>
<keyword evidence="8" id="KW-1185">Reference proteome</keyword>
<accession>A0A928V7G7</accession>
<dbReference type="EC" id="4.1.2.50" evidence="3"/>
<evidence type="ECO:0000256" key="1">
    <source>
        <dbReference type="ARBA" id="ARBA00005061"/>
    </source>
</evidence>
<dbReference type="Pfam" id="PF01242">
    <property type="entry name" value="PTPS"/>
    <property type="match status" value="2"/>
</dbReference>
<name>A0A928V7G7_9GAMM</name>
<reference evidence="7" key="1">
    <citation type="submission" date="2018-07" db="EMBL/GenBank/DDBJ databases">
        <title>Genome assembly of strain Ka43.</title>
        <authorList>
            <person name="Kukolya J."/>
            <person name="Nagy I."/>
            <person name="Horvath B."/>
            <person name="Toth A."/>
        </authorList>
    </citation>
    <scope>NUCLEOTIDE SEQUENCE</scope>
    <source>
        <strain evidence="7">KB43</strain>
    </source>
</reference>
<evidence type="ECO:0000256" key="2">
    <source>
        <dbReference type="ARBA" id="ARBA00008900"/>
    </source>
</evidence>
<evidence type="ECO:0000256" key="4">
    <source>
        <dbReference type="ARBA" id="ARBA00018141"/>
    </source>
</evidence>
<dbReference type="RefSeq" id="WP_193910763.1">
    <property type="nucleotide sequence ID" value="NZ_PRDL01000001.1"/>
</dbReference>
<dbReference type="Gene3D" id="3.30.479.10">
    <property type="entry name" value="6-pyruvoyl tetrahydropterin synthase/QueD"/>
    <property type="match status" value="1"/>
</dbReference>
<comment type="catalytic activity">
    <reaction evidence="6">
        <text>7,8-dihydroneopterin 3'-triphosphate + H2O = 6-carboxy-5,6,7,8-tetrahydropterin + triphosphate + acetaldehyde + 2 H(+)</text>
        <dbReference type="Rhea" id="RHEA:27966"/>
        <dbReference type="ChEBI" id="CHEBI:15343"/>
        <dbReference type="ChEBI" id="CHEBI:15377"/>
        <dbReference type="ChEBI" id="CHEBI:15378"/>
        <dbReference type="ChEBI" id="CHEBI:18036"/>
        <dbReference type="ChEBI" id="CHEBI:58462"/>
        <dbReference type="ChEBI" id="CHEBI:61032"/>
        <dbReference type="EC" id="4.1.2.50"/>
    </reaction>
</comment>
<comment type="pathway">
    <text evidence="1">Purine metabolism; 7-cyano-7-deazaguanine biosynthesis.</text>
</comment>
<dbReference type="AlphaFoldDB" id="A0A928V7G7"/>
<proteinExistence type="inferred from homology"/>
<dbReference type="Proteomes" id="UP000652567">
    <property type="component" value="Unassembled WGS sequence"/>
</dbReference>
<evidence type="ECO:0000256" key="3">
    <source>
        <dbReference type="ARBA" id="ARBA00012982"/>
    </source>
</evidence>
<evidence type="ECO:0000313" key="7">
    <source>
        <dbReference type="EMBL" id="MBE8718311.1"/>
    </source>
</evidence>
<evidence type="ECO:0000313" key="8">
    <source>
        <dbReference type="Proteomes" id="UP000652567"/>
    </source>
</evidence>
<evidence type="ECO:0000256" key="6">
    <source>
        <dbReference type="ARBA" id="ARBA00048807"/>
    </source>
</evidence>
<protein>
    <recommendedName>
        <fullName evidence="4">6-carboxy-5,6,7,8-tetrahydropterin synthase</fullName>
        <ecNumber evidence="3">4.1.2.50</ecNumber>
    </recommendedName>
    <alternativeName>
        <fullName evidence="5">Queuosine biosynthesis protein QueD</fullName>
    </alternativeName>
</protein>
<dbReference type="InterPro" id="IPR038418">
    <property type="entry name" value="6-PTP_synth/QueD_sf"/>
</dbReference>
<comment type="similarity">
    <text evidence="2">Belongs to the PTPS family. QueD subfamily.</text>
</comment>